<evidence type="ECO:0000313" key="5">
    <source>
        <dbReference type="EMBL" id="MXO52364.1"/>
    </source>
</evidence>
<keyword evidence="2" id="KW-0680">Restriction system</keyword>
<reference evidence="5 6" key="1">
    <citation type="submission" date="2019-12" db="EMBL/GenBank/DDBJ databases">
        <title>Genomic-based taxomic classification of the family Erythrobacteraceae.</title>
        <authorList>
            <person name="Xu L."/>
        </authorList>
    </citation>
    <scope>NUCLEOTIDE SEQUENCE [LARGE SCALE GENOMIC DNA]</scope>
    <source>
        <strain evidence="5 6">DSM 16225</strain>
    </source>
</reference>
<organism evidence="5 6">
    <name type="scientific">Qipengyuania gaetbuli</name>
    <dbReference type="NCBI Taxonomy" id="266952"/>
    <lineage>
        <taxon>Bacteria</taxon>
        <taxon>Pseudomonadati</taxon>
        <taxon>Pseudomonadota</taxon>
        <taxon>Alphaproteobacteria</taxon>
        <taxon>Sphingomonadales</taxon>
        <taxon>Erythrobacteraceae</taxon>
        <taxon>Qipengyuania</taxon>
    </lineage>
</organism>
<dbReference type="Gene3D" id="3.90.220.20">
    <property type="entry name" value="DNA methylase specificity domains"/>
    <property type="match status" value="2"/>
</dbReference>
<keyword evidence="3" id="KW-0238">DNA-binding</keyword>
<sequence length="390" mass="43919">MNVAQEAELPSFFEFIRNGMNVKQSKEKNGLPITRIETISHGEVDAQRVGYAGLSRAEVEKWLLKKGDILFSHINSVEHIGKCALFDGGYDLVHGMNLLCFRPKIDRVDPNFLKWFFRSSWFRSQIMPFVNKAVNQASISIGNLNSLRVTLPPLEEQKRIAAILNEADELRRKRQRAVDRLYQLGQAIFHDMFGDPERGYKAVRLGDVAAQIDYGLTASAQESGDGPKFLRITDIQDGKVDWGTVPVCAANTKQIVDNKLASGDIVFARTGATTGKSFLIEECPDRAVFASYLIRVRPSGAVRPEYLFGFFQTKLYWNQIKNMAQGAAQPGVNSTKLKELILPLPPVELQEKFCCAYRQIKSQLVTMEKEQALLDRLCSSLQHRAFKGEL</sequence>
<dbReference type="InterPro" id="IPR000055">
    <property type="entry name" value="Restrct_endonuc_typeI_TRD"/>
</dbReference>
<dbReference type="RefSeq" id="WP_160609012.1">
    <property type="nucleotide sequence ID" value="NZ_WTYF01000004.1"/>
</dbReference>
<dbReference type="GO" id="GO:0003677">
    <property type="term" value="F:DNA binding"/>
    <property type="evidence" value="ECO:0007669"/>
    <property type="project" value="UniProtKB-KW"/>
</dbReference>
<feature type="domain" description="Type I restriction modification DNA specificity" evidence="4">
    <location>
        <begin position="8"/>
        <end position="170"/>
    </location>
</feature>
<dbReference type="EMBL" id="WTYF01000004">
    <property type="protein sequence ID" value="MXO52364.1"/>
    <property type="molecule type" value="Genomic_DNA"/>
</dbReference>
<dbReference type="OrthoDB" id="164285at2"/>
<dbReference type="CDD" id="cd17522">
    <property type="entry name" value="RMtype1_S_MjaORF1531P-TRD1-CR1_like"/>
    <property type="match status" value="1"/>
</dbReference>
<comment type="similarity">
    <text evidence="1">Belongs to the type-I restriction system S methylase family.</text>
</comment>
<gene>
    <name evidence="5" type="ORF">GRI42_13720</name>
</gene>
<evidence type="ECO:0000313" key="6">
    <source>
        <dbReference type="Proteomes" id="UP000444185"/>
    </source>
</evidence>
<dbReference type="CDD" id="cd17521">
    <property type="entry name" value="RMtype1_S_Sau13435ORF2165P_TRD2-CR2_like"/>
    <property type="match status" value="1"/>
</dbReference>
<dbReference type="Proteomes" id="UP000444185">
    <property type="component" value="Unassembled WGS sequence"/>
</dbReference>
<protein>
    <recommendedName>
        <fullName evidence="4">Type I restriction modification DNA specificity domain-containing protein</fullName>
    </recommendedName>
</protein>
<dbReference type="SUPFAM" id="SSF116734">
    <property type="entry name" value="DNA methylase specificity domain"/>
    <property type="match status" value="2"/>
</dbReference>
<name>A0A844Y2V3_9SPHN</name>
<evidence type="ECO:0000256" key="1">
    <source>
        <dbReference type="ARBA" id="ARBA00010923"/>
    </source>
</evidence>
<dbReference type="InterPro" id="IPR044946">
    <property type="entry name" value="Restrct_endonuc_typeI_TRD_sf"/>
</dbReference>
<comment type="caution">
    <text evidence="5">The sequence shown here is derived from an EMBL/GenBank/DDBJ whole genome shotgun (WGS) entry which is preliminary data.</text>
</comment>
<keyword evidence="6" id="KW-1185">Reference proteome</keyword>
<dbReference type="PANTHER" id="PTHR30408">
    <property type="entry name" value="TYPE-1 RESTRICTION ENZYME ECOKI SPECIFICITY PROTEIN"/>
    <property type="match status" value="1"/>
</dbReference>
<accession>A0A844Y2V3</accession>
<dbReference type="GO" id="GO:0009307">
    <property type="term" value="P:DNA restriction-modification system"/>
    <property type="evidence" value="ECO:0007669"/>
    <property type="project" value="UniProtKB-KW"/>
</dbReference>
<dbReference type="AlphaFoldDB" id="A0A844Y2V3"/>
<dbReference type="InterPro" id="IPR052021">
    <property type="entry name" value="Type-I_RS_S_subunit"/>
</dbReference>
<proteinExistence type="inferred from homology"/>
<evidence type="ECO:0000256" key="2">
    <source>
        <dbReference type="ARBA" id="ARBA00022747"/>
    </source>
</evidence>
<feature type="domain" description="Type I restriction modification DNA specificity" evidence="4">
    <location>
        <begin position="200"/>
        <end position="352"/>
    </location>
</feature>
<evidence type="ECO:0000259" key="4">
    <source>
        <dbReference type="Pfam" id="PF01420"/>
    </source>
</evidence>
<evidence type="ECO:0000256" key="3">
    <source>
        <dbReference type="ARBA" id="ARBA00023125"/>
    </source>
</evidence>
<dbReference type="Pfam" id="PF01420">
    <property type="entry name" value="Methylase_S"/>
    <property type="match status" value="2"/>
</dbReference>
<dbReference type="PANTHER" id="PTHR30408:SF12">
    <property type="entry name" value="TYPE I RESTRICTION ENZYME MJAVIII SPECIFICITY SUBUNIT"/>
    <property type="match status" value="1"/>
</dbReference>